<keyword evidence="9 11" id="KW-0030">Aminoacyl-tRNA synthetase</keyword>
<feature type="domain" description="DALR anticodon binding" evidence="12">
    <location>
        <begin position="584"/>
        <end position="684"/>
    </location>
</feature>
<comment type="similarity">
    <text evidence="2 11">Belongs to the class-II aminoacyl-tRNA synthetase family.</text>
</comment>
<dbReference type="HAMAP" id="MF_00255">
    <property type="entry name" value="Gly_tRNA_synth_beta"/>
    <property type="match status" value="1"/>
</dbReference>
<evidence type="ECO:0000256" key="7">
    <source>
        <dbReference type="ARBA" id="ARBA00022840"/>
    </source>
</evidence>
<dbReference type="Pfam" id="PF05746">
    <property type="entry name" value="DALR_1"/>
    <property type="match status" value="1"/>
</dbReference>
<reference evidence="13" key="1">
    <citation type="submission" date="2016-02" db="EMBL/GenBank/DDBJ databases">
        <title>Halorhodospira halochloris DSM-1059 complete genome, version 2.</title>
        <authorList>
            <person name="Tsukatani Y."/>
        </authorList>
    </citation>
    <scope>NUCLEOTIDE SEQUENCE</scope>
    <source>
        <strain evidence="13">DSM 1059</strain>
    </source>
</reference>
<proteinExistence type="inferred from homology"/>
<dbReference type="PANTHER" id="PTHR30075">
    <property type="entry name" value="GLYCYL-TRNA SYNTHETASE"/>
    <property type="match status" value="1"/>
</dbReference>
<dbReference type="EC" id="6.1.1.14" evidence="11"/>
<comment type="subcellular location">
    <subcellularLocation>
        <location evidence="1 11">Cytoplasm</location>
    </subcellularLocation>
</comment>
<keyword evidence="4 11" id="KW-0963">Cytoplasm</keyword>
<comment type="catalytic activity">
    <reaction evidence="10 11">
        <text>tRNA(Gly) + glycine + ATP = glycyl-tRNA(Gly) + AMP + diphosphate</text>
        <dbReference type="Rhea" id="RHEA:16013"/>
        <dbReference type="Rhea" id="RHEA-COMP:9664"/>
        <dbReference type="Rhea" id="RHEA-COMP:9683"/>
        <dbReference type="ChEBI" id="CHEBI:30616"/>
        <dbReference type="ChEBI" id="CHEBI:33019"/>
        <dbReference type="ChEBI" id="CHEBI:57305"/>
        <dbReference type="ChEBI" id="CHEBI:78442"/>
        <dbReference type="ChEBI" id="CHEBI:78522"/>
        <dbReference type="ChEBI" id="CHEBI:456215"/>
        <dbReference type="EC" id="6.1.1.14"/>
    </reaction>
</comment>
<dbReference type="GO" id="GO:0006426">
    <property type="term" value="P:glycyl-tRNA aminoacylation"/>
    <property type="evidence" value="ECO:0007669"/>
    <property type="project" value="UniProtKB-UniRule"/>
</dbReference>
<evidence type="ECO:0000256" key="8">
    <source>
        <dbReference type="ARBA" id="ARBA00022917"/>
    </source>
</evidence>
<dbReference type="InterPro" id="IPR008909">
    <property type="entry name" value="DALR_anticod-bd"/>
</dbReference>
<evidence type="ECO:0000256" key="4">
    <source>
        <dbReference type="ARBA" id="ARBA00022490"/>
    </source>
</evidence>
<dbReference type="PANTHER" id="PTHR30075:SF2">
    <property type="entry name" value="GLYCINE--TRNA LIGASE, CHLOROPLASTIC_MITOCHONDRIAL 2"/>
    <property type="match status" value="1"/>
</dbReference>
<keyword evidence="14" id="KW-1185">Reference proteome</keyword>
<dbReference type="GO" id="GO:0006420">
    <property type="term" value="P:arginyl-tRNA aminoacylation"/>
    <property type="evidence" value="ECO:0007669"/>
    <property type="project" value="InterPro"/>
</dbReference>
<organism evidence="13 14">
    <name type="scientific">Halorhodospira halochloris</name>
    <name type="common">Ectothiorhodospira halochloris</name>
    <dbReference type="NCBI Taxonomy" id="1052"/>
    <lineage>
        <taxon>Bacteria</taxon>
        <taxon>Pseudomonadati</taxon>
        <taxon>Pseudomonadota</taxon>
        <taxon>Gammaproteobacteria</taxon>
        <taxon>Chromatiales</taxon>
        <taxon>Ectothiorhodospiraceae</taxon>
        <taxon>Halorhodospira</taxon>
    </lineage>
</organism>
<dbReference type="InterPro" id="IPR015944">
    <property type="entry name" value="Gly-tRNA-synth_bsu"/>
</dbReference>
<evidence type="ECO:0000256" key="1">
    <source>
        <dbReference type="ARBA" id="ARBA00004496"/>
    </source>
</evidence>
<keyword evidence="6 11" id="KW-0547">Nucleotide-binding</keyword>
<dbReference type="PRINTS" id="PR01045">
    <property type="entry name" value="TRNASYNTHGB"/>
</dbReference>
<dbReference type="Proteomes" id="UP000218890">
    <property type="component" value="Chromosome"/>
</dbReference>
<keyword evidence="8 11" id="KW-0648">Protein biosynthesis</keyword>
<keyword evidence="7 11" id="KW-0067">ATP-binding</keyword>
<dbReference type="Pfam" id="PF02092">
    <property type="entry name" value="tRNA_synt_2f"/>
    <property type="match status" value="1"/>
</dbReference>
<evidence type="ECO:0000259" key="12">
    <source>
        <dbReference type="Pfam" id="PF05746"/>
    </source>
</evidence>
<sequence length="694" mass="76732">MAEEAPLLVEIGTEELPPRVLRQLMDAFASELVKELDQARLNPQLVKPFASPRRLAVRIESIKRVQPDEQVERLGPKEEAALDKDGNWTKAAIGFARSCGVDTESLEVVETEKGRRIAWRGNQPGKYAQDLIPEAIEAALKRLPIPKRMRWGAGEAEFVRPIHWVVALLADEVVDGSILGIPCGRVTYGHRFHGAAREGIVVERSVDYEKLLMERGYVIADFHVRRQRVEQDILSHAQRLGGSPVIDDGLLDEITALVEWPVALTGDFDERFLAVPEEALISSMQGHQRCIPVRSQSGRLLASFIAVANIESSNPDEVRRGNERVIRPRLADAEFFWLQDRRKSLAERLDDLAAVTFHRRLGDLRSRSQRIAEIASVLAPYIGADKDNARRAGELCKADLVTEMVGEFPELQGIMGGYYAAADGEGEDVSQAIKEHYKPAFAGDQLPSTELALVVSVADRVDTLVSIFAADGPPSADKDPFALRRAAIGLLRCLIEGGYDLNLLELLETAAAQLPLDIAPDDVANQVFSFCQERLRGYYTDHGYAAEFYAAVAAVRPLSMFDFHRRLTACAQFWQLSEAESLAAANKRIRNILKNADECVAGDPATPPPGTESAEQELASALKQSWQKARPLIDDGDYSNALIALANLYVPINRFFDEVMVMDDDPGKRAKRLQLLDGIRVAFSSVADLSELPA</sequence>
<protein>
    <recommendedName>
        <fullName evidence="11">Glycine--tRNA ligase beta subunit</fullName>
        <ecNumber evidence="11">6.1.1.14</ecNumber>
    </recommendedName>
    <alternativeName>
        <fullName evidence="11">Glycyl-tRNA synthetase beta subunit</fullName>
        <shortName evidence="11">GlyRS</shortName>
    </alternativeName>
</protein>
<evidence type="ECO:0000256" key="5">
    <source>
        <dbReference type="ARBA" id="ARBA00022598"/>
    </source>
</evidence>
<gene>
    <name evidence="11 13" type="primary">glyS</name>
    <name evidence="13" type="ORF">HH1059_00070</name>
</gene>
<name>A0A0X8X6V5_HALHR</name>
<evidence type="ECO:0000313" key="14">
    <source>
        <dbReference type="Proteomes" id="UP000218890"/>
    </source>
</evidence>
<dbReference type="SUPFAM" id="SSF109604">
    <property type="entry name" value="HD-domain/PDEase-like"/>
    <property type="match status" value="1"/>
</dbReference>
<dbReference type="RefSeq" id="WP_096406839.1">
    <property type="nucleotide sequence ID" value="NZ_AP017372.2"/>
</dbReference>
<evidence type="ECO:0000313" key="13">
    <source>
        <dbReference type="EMBL" id="BAU56676.1"/>
    </source>
</evidence>
<dbReference type="KEGG" id="hhk:HH1059_00070"/>
<dbReference type="GO" id="GO:0004820">
    <property type="term" value="F:glycine-tRNA ligase activity"/>
    <property type="evidence" value="ECO:0007669"/>
    <property type="project" value="UniProtKB-UniRule"/>
</dbReference>
<evidence type="ECO:0000256" key="9">
    <source>
        <dbReference type="ARBA" id="ARBA00023146"/>
    </source>
</evidence>
<dbReference type="EMBL" id="AP017372">
    <property type="protein sequence ID" value="BAU56676.1"/>
    <property type="molecule type" value="Genomic_DNA"/>
</dbReference>
<dbReference type="AlphaFoldDB" id="A0A0X8X6V5"/>
<evidence type="ECO:0000256" key="6">
    <source>
        <dbReference type="ARBA" id="ARBA00022741"/>
    </source>
</evidence>
<dbReference type="OrthoDB" id="9775440at2"/>
<comment type="subunit">
    <text evidence="3 11">Tetramer of two alpha and two beta subunits.</text>
</comment>
<dbReference type="NCBIfam" id="TIGR00211">
    <property type="entry name" value="glyS"/>
    <property type="match status" value="1"/>
</dbReference>
<evidence type="ECO:0000256" key="2">
    <source>
        <dbReference type="ARBA" id="ARBA00008226"/>
    </source>
</evidence>
<dbReference type="PROSITE" id="PS50861">
    <property type="entry name" value="AA_TRNA_LIGASE_II_GLYAB"/>
    <property type="match status" value="1"/>
</dbReference>
<keyword evidence="5 11" id="KW-0436">Ligase</keyword>
<evidence type="ECO:0000256" key="10">
    <source>
        <dbReference type="ARBA" id="ARBA00047937"/>
    </source>
</evidence>
<dbReference type="GO" id="GO:0004814">
    <property type="term" value="F:arginine-tRNA ligase activity"/>
    <property type="evidence" value="ECO:0007669"/>
    <property type="project" value="InterPro"/>
</dbReference>
<dbReference type="InterPro" id="IPR006194">
    <property type="entry name" value="Gly-tRNA-synth_heterodimer"/>
</dbReference>
<evidence type="ECO:0000256" key="3">
    <source>
        <dbReference type="ARBA" id="ARBA00011209"/>
    </source>
</evidence>
<dbReference type="GO" id="GO:0005829">
    <property type="term" value="C:cytosol"/>
    <property type="evidence" value="ECO:0007669"/>
    <property type="project" value="TreeGrafter"/>
</dbReference>
<accession>A0A0X8X6V5</accession>
<evidence type="ECO:0000256" key="11">
    <source>
        <dbReference type="HAMAP-Rule" id="MF_00255"/>
    </source>
</evidence>
<dbReference type="GO" id="GO:0005524">
    <property type="term" value="F:ATP binding"/>
    <property type="evidence" value="ECO:0007669"/>
    <property type="project" value="UniProtKB-UniRule"/>
</dbReference>